<dbReference type="EMBL" id="CADCVP010000293">
    <property type="protein sequence ID" value="CAA9514245.1"/>
    <property type="molecule type" value="Genomic_DNA"/>
</dbReference>
<keyword evidence="1" id="KW-0732">Signal</keyword>
<accession>A0A6J4T4W3</accession>
<sequence length="145" mass="15225">MRIASILLALLLAGLVAGCSDQGVQPDRPESAEPETPIDEATVDQLLNNPGAYDGATVTVRDAEFVPIEPEGAFVLQGDEGRILVSAPNGVPGLEEGESVTVRGELVRFTEPAAEALGQEFEGAEELAETPTEVGDPYLLLRSLP</sequence>
<name>A0A6J4T4W3_9ACTN</name>
<dbReference type="PROSITE" id="PS51257">
    <property type="entry name" value="PROKAR_LIPOPROTEIN"/>
    <property type="match status" value="1"/>
</dbReference>
<proteinExistence type="predicted"/>
<organism evidence="2">
    <name type="scientific">uncultured Solirubrobacteraceae bacterium</name>
    <dbReference type="NCBI Taxonomy" id="1162706"/>
    <lineage>
        <taxon>Bacteria</taxon>
        <taxon>Bacillati</taxon>
        <taxon>Actinomycetota</taxon>
        <taxon>Thermoleophilia</taxon>
        <taxon>Solirubrobacterales</taxon>
        <taxon>Solirubrobacteraceae</taxon>
        <taxon>environmental samples</taxon>
    </lineage>
</organism>
<evidence type="ECO:0000256" key="1">
    <source>
        <dbReference type="SAM" id="SignalP"/>
    </source>
</evidence>
<feature type="signal peptide" evidence="1">
    <location>
        <begin position="1"/>
        <end position="19"/>
    </location>
</feature>
<evidence type="ECO:0000313" key="2">
    <source>
        <dbReference type="EMBL" id="CAA9514245.1"/>
    </source>
</evidence>
<protein>
    <submittedName>
        <fullName evidence="2">Uncharacterized protein</fullName>
    </submittedName>
</protein>
<feature type="chain" id="PRO_5026893623" evidence="1">
    <location>
        <begin position="20"/>
        <end position="145"/>
    </location>
</feature>
<reference evidence="2" key="1">
    <citation type="submission" date="2020-02" db="EMBL/GenBank/DDBJ databases">
        <authorList>
            <person name="Meier V. D."/>
        </authorList>
    </citation>
    <scope>NUCLEOTIDE SEQUENCE</scope>
    <source>
        <strain evidence="2">AVDCRST_MAG69</strain>
    </source>
</reference>
<dbReference type="AlphaFoldDB" id="A0A6J4T4W3"/>
<gene>
    <name evidence="2" type="ORF">AVDCRST_MAG69-2666</name>
</gene>